<name>A0A1U9RR84_CARRU</name>
<proteinExistence type="predicted"/>
<accession>A0A1U9RR84</accession>
<protein>
    <submittedName>
        <fullName evidence="2">Uncharacterized protein</fullName>
    </submittedName>
</protein>
<dbReference type="EMBL" id="CP019943">
    <property type="protein sequence ID" value="AQU89424.1"/>
    <property type="molecule type" value="Genomic_DNA"/>
</dbReference>
<dbReference type="RefSeq" id="WP_211118489.1">
    <property type="nucleotide sequence ID" value="NZ_CP019943.1"/>
</dbReference>
<feature type="transmembrane region" description="Helical" evidence="1">
    <location>
        <begin position="12"/>
        <end position="28"/>
    </location>
</feature>
<keyword evidence="1" id="KW-0472">Membrane</keyword>
<dbReference type="Proteomes" id="UP000189666">
    <property type="component" value="Chromosome"/>
</dbReference>
<dbReference type="AlphaFoldDB" id="A0A1U9RR84"/>
<evidence type="ECO:0000313" key="3">
    <source>
        <dbReference type="Proteomes" id="UP000189666"/>
    </source>
</evidence>
<keyword evidence="1" id="KW-0812">Transmembrane</keyword>
<sequence length="62" mass="7736">MNIILSKNTKKIFSKRIFFLYLITMFFLKKKKNKNVKKNYKKIIFNNKIEKYLIKIIIKKYE</sequence>
<keyword evidence="1" id="KW-1133">Transmembrane helix</keyword>
<evidence type="ECO:0000313" key="2">
    <source>
        <dbReference type="EMBL" id="AQU89424.1"/>
    </source>
</evidence>
<gene>
    <name evidence="2" type="ORF">BW244_0006</name>
</gene>
<organism evidence="2 3">
    <name type="scientific">Carsonella ruddii</name>
    <dbReference type="NCBI Taxonomy" id="114186"/>
    <lineage>
        <taxon>Bacteria</taxon>
        <taxon>Pseudomonadati</taxon>
        <taxon>Pseudomonadota</taxon>
        <taxon>Gammaproteobacteria</taxon>
        <taxon>Oceanospirillales</taxon>
        <taxon>Halomonadaceae</taxon>
        <taxon>Zymobacter group</taxon>
        <taxon>Candidatus Carsonella</taxon>
    </lineage>
</organism>
<reference evidence="2 3" key="1">
    <citation type="submission" date="2017-02" db="EMBL/GenBank/DDBJ databases">
        <title>Complete Genome of Candidatus Carsonella ruddii strain BC, a Nutritional Endosymbiont of Bactericera cockerelli.</title>
        <authorList>
            <person name="Riley A.B."/>
            <person name="Kim D.H."/>
            <person name="Hansen A.K."/>
        </authorList>
    </citation>
    <scope>NUCLEOTIDE SEQUENCE [LARGE SCALE GENOMIC DNA]</scope>
    <source>
        <strain evidence="2 3">BC</strain>
    </source>
</reference>
<evidence type="ECO:0000256" key="1">
    <source>
        <dbReference type="SAM" id="Phobius"/>
    </source>
</evidence>